<dbReference type="InterPro" id="IPR052898">
    <property type="entry name" value="ACAD10-like"/>
</dbReference>
<dbReference type="CDD" id="cd02603">
    <property type="entry name" value="HAD_sEH-N_like"/>
    <property type="match status" value="1"/>
</dbReference>
<protein>
    <submittedName>
        <fullName evidence="1">HAD family phosphatase</fullName>
    </submittedName>
</protein>
<keyword evidence="2" id="KW-1185">Reference proteome</keyword>
<dbReference type="NCBIfam" id="TIGR01549">
    <property type="entry name" value="HAD-SF-IA-v1"/>
    <property type="match status" value="1"/>
</dbReference>
<dbReference type="SUPFAM" id="SSF56784">
    <property type="entry name" value="HAD-like"/>
    <property type="match status" value="1"/>
</dbReference>
<dbReference type="RefSeq" id="WP_187241854.1">
    <property type="nucleotide sequence ID" value="NZ_BAAAOK010000008.1"/>
</dbReference>
<accession>A0ABR7LJB7</accession>
<dbReference type="PANTHER" id="PTHR47829">
    <property type="entry name" value="HYDROLASE, PUTATIVE (AFU_ORTHOLOGUE AFUA_1G12880)-RELATED"/>
    <property type="match status" value="1"/>
</dbReference>
<dbReference type="InterPro" id="IPR023198">
    <property type="entry name" value="PGP-like_dom2"/>
</dbReference>
<dbReference type="Gene3D" id="1.10.150.240">
    <property type="entry name" value="Putative phosphatase, domain 2"/>
    <property type="match status" value="1"/>
</dbReference>
<dbReference type="Proteomes" id="UP000805614">
    <property type="component" value="Unassembled WGS sequence"/>
</dbReference>
<reference evidence="1 2" key="1">
    <citation type="submission" date="2020-06" db="EMBL/GenBank/DDBJ databases">
        <title>Actinomadura xiongansis sp. nov., isolated from soil of Baiyangdian.</title>
        <authorList>
            <person name="Zhang X."/>
        </authorList>
    </citation>
    <scope>NUCLEOTIDE SEQUENCE [LARGE SCALE GENOMIC DNA]</scope>
    <source>
        <strain evidence="1 2">HBUM206468</strain>
    </source>
</reference>
<dbReference type="InterPro" id="IPR006439">
    <property type="entry name" value="HAD-SF_hydro_IA"/>
</dbReference>
<proteinExistence type="predicted"/>
<dbReference type="Pfam" id="PF00702">
    <property type="entry name" value="Hydrolase"/>
    <property type="match status" value="1"/>
</dbReference>
<dbReference type="EMBL" id="JABVEC010000002">
    <property type="protein sequence ID" value="MBC6464888.1"/>
    <property type="molecule type" value="Genomic_DNA"/>
</dbReference>
<name>A0ABR7LJB7_9ACTN</name>
<dbReference type="PRINTS" id="PR00413">
    <property type="entry name" value="HADHALOGNASE"/>
</dbReference>
<comment type="caution">
    <text evidence="1">The sequence shown here is derived from an EMBL/GenBank/DDBJ whole genome shotgun (WGS) entry which is preliminary data.</text>
</comment>
<dbReference type="Gene3D" id="3.40.50.1000">
    <property type="entry name" value="HAD superfamily/HAD-like"/>
    <property type="match status" value="1"/>
</dbReference>
<dbReference type="InterPro" id="IPR036412">
    <property type="entry name" value="HAD-like_sf"/>
</dbReference>
<dbReference type="InterPro" id="IPR023214">
    <property type="entry name" value="HAD_sf"/>
</dbReference>
<organism evidence="1 2">
    <name type="scientific">Actinomadura alba</name>
    <dbReference type="NCBI Taxonomy" id="406431"/>
    <lineage>
        <taxon>Bacteria</taxon>
        <taxon>Bacillati</taxon>
        <taxon>Actinomycetota</taxon>
        <taxon>Actinomycetes</taxon>
        <taxon>Streptosporangiales</taxon>
        <taxon>Thermomonosporaceae</taxon>
        <taxon>Actinomadura</taxon>
    </lineage>
</organism>
<sequence>MTEPDSTVRGVLTDWGGVLTPPLQDSIASWLAADGLDTERYFEVMRLWVRQAYDGGAVNPIHGLEDGTLDPAEFERRLAAELRLADGGPVLAEGLLRRMFHGFEPVEAMYEALRQARTGGIRTGLISNSWGNDYPRELWHELFDCVVISAEIGMRKPDEGIFRHALDALGLRADECVFIDDIEHNIRAAEALGMIGLHHTEVASTVGRLEELLGIPLVR</sequence>
<dbReference type="NCBIfam" id="TIGR01509">
    <property type="entry name" value="HAD-SF-IA-v3"/>
    <property type="match status" value="1"/>
</dbReference>
<gene>
    <name evidence="1" type="ORF">HKK74_05155</name>
</gene>
<dbReference type="PANTHER" id="PTHR47829:SF1">
    <property type="entry name" value="HAD FAMILY PHOSPHATASE"/>
    <property type="match status" value="1"/>
</dbReference>
<evidence type="ECO:0000313" key="1">
    <source>
        <dbReference type="EMBL" id="MBC6464888.1"/>
    </source>
</evidence>
<evidence type="ECO:0000313" key="2">
    <source>
        <dbReference type="Proteomes" id="UP000805614"/>
    </source>
</evidence>